<keyword evidence="1" id="KW-0812">Transmembrane</keyword>
<keyword evidence="1" id="KW-0472">Membrane</keyword>
<gene>
    <name evidence="2" type="ORF">C176_14432</name>
</gene>
<feature type="transmembrane region" description="Helical" evidence="1">
    <location>
        <begin position="61"/>
        <end position="86"/>
    </location>
</feature>
<evidence type="ECO:0000256" key="1">
    <source>
        <dbReference type="SAM" id="Phobius"/>
    </source>
</evidence>
<protein>
    <recommendedName>
        <fullName evidence="4">Histidine kinase</fullName>
    </recommendedName>
</protein>
<accession>W4ENP7</accession>
<keyword evidence="3" id="KW-1185">Reference proteome</keyword>
<dbReference type="Proteomes" id="UP000019062">
    <property type="component" value="Unassembled WGS sequence"/>
</dbReference>
<reference evidence="2" key="1">
    <citation type="journal article" date="2014" name="BMC Genomics">
        <title>Genomic comparison of sporeforming bacilli isolated from milk.</title>
        <authorList>
            <person name="Moreno Switt A.I."/>
            <person name="Andrus A.D."/>
            <person name="Ranieri M.L."/>
            <person name="Orsi R.H."/>
            <person name="Ivy R."/>
            <person name="den Bakker H.C."/>
            <person name="Martin N.H."/>
            <person name="Wiedmann M."/>
            <person name="Boor K.J."/>
        </authorList>
    </citation>
    <scope>NUCLEOTIDE SEQUENCE [LARGE SCALE GENOMIC DNA]</scope>
    <source>
        <strain evidence="2">FSL R5-213</strain>
    </source>
</reference>
<comment type="caution">
    <text evidence="2">The sequence shown here is derived from an EMBL/GenBank/DDBJ whole genome shotgun (WGS) entry which is preliminary data.</text>
</comment>
<name>W4ENP7_9BACL</name>
<keyword evidence="1" id="KW-1133">Transmembrane helix</keyword>
<dbReference type="AlphaFoldDB" id="W4ENP7"/>
<sequence>MRRYLSMISLVLLITFIILGFIIPQVLNPLPDSWDILILLLLLIGSFFTALFSVKGLLKIITLLISSLGMLALLVITIFAICMMLFGNFGT</sequence>
<evidence type="ECO:0000313" key="2">
    <source>
        <dbReference type="EMBL" id="ETT82195.1"/>
    </source>
</evidence>
<feature type="transmembrane region" description="Helical" evidence="1">
    <location>
        <begin position="33"/>
        <end position="54"/>
    </location>
</feature>
<dbReference type="EMBL" id="ASQA01000034">
    <property type="protein sequence ID" value="ETT82195.1"/>
    <property type="molecule type" value="Genomic_DNA"/>
</dbReference>
<evidence type="ECO:0008006" key="4">
    <source>
        <dbReference type="Google" id="ProtNLM"/>
    </source>
</evidence>
<feature type="transmembrane region" description="Helical" evidence="1">
    <location>
        <begin position="7"/>
        <end position="27"/>
    </location>
</feature>
<evidence type="ECO:0000313" key="3">
    <source>
        <dbReference type="Proteomes" id="UP000019062"/>
    </source>
</evidence>
<proteinExistence type="predicted"/>
<dbReference type="RefSeq" id="WP_051448755.1">
    <property type="nucleotide sequence ID" value="NZ_ASQA01000034.1"/>
</dbReference>
<organism evidence="2 3">
    <name type="scientific">Viridibacillus arenosi FSL R5-213</name>
    <dbReference type="NCBI Taxonomy" id="1227360"/>
    <lineage>
        <taxon>Bacteria</taxon>
        <taxon>Bacillati</taxon>
        <taxon>Bacillota</taxon>
        <taxon>Bacilli</taxon>
        <taxon>Bacillales</taxon>
        <taxon>Caryophanaceae</taxon>
        <taxon>Viridibacillus</taxon>
    </lineage>
</organism>
<dbReference type="eggNOG" id="ENOG50332ZI">
    <property type="taxonomic scope" value="Bacteria"/>
</dbReference>